<feature type="region of interest" description="Disordered" evidence="4">
    <location>
        <begin position="69"/>
        <end position="152"/>
    </location>
</feature>
<evidence type="ECO:0000313" key="6">
    <source>
        <dbReference type="EMBL" id="MEV0711765.1"/>
    </source>
</evidence>
<dbReference type="PANTHER" id="PTHR46796:SF13">
    <property type="entry name" value="HTH-TYPE TRANSCRIPTIONAL ACTIVATOR RHAS"/>
    <property type="match status" value="1"/>
</dbReference>
<keyword evidence="3" id="KW-0804">Transcription</keyword>
<dbReference type="Gene3D" id="1.10.10.60">
    <property type="entry name" value="Homeodomain-like"/>
    <property type="match status" value="2"/>
</dbReference>
<keyword evidence="1" id="KW-0805">Transcription regulation</keyword>
<protein>
    <submittedName>
        <fullName evidence="6">AraC family transcriptional regulator</fullName>
    </submittedName>
</protein>
<comment type="caution">
    <text evidence="6">The sequence shown here is derived from an EMBL/GenBank/DDBJ whole genome shotgun (WGS) entry which is preliminary data.</text>
</comment>
<evidence type="ECO:0000313" key="7">
    <source>
        <dbReference type="Proteomes" id="UP001551695"/>
    </source>
</evidence>
<dbReference type="InterPro" id="IPR018060">
    <property type="entry name" value="HTH_AraC"/>
</dbReference>
<evidence type="ECO:0000256" key="2">
    <source>
        <dbReference type="ARBA" id="ARBA00023125"/>
    </source>
</evidence>
<keyword evidence="7" id="KW-1185">Reference proteome</keyword>
<evidence type="ECO:0000259" key="5">
    <source>
        <dbReference type="PROSITE" id="PS01124"/>
    </source>
</evidence>
<keyword evidence="2" id="KW-0238">DNA-binding</keyword>
<name>A0ABV3G266_9NOCA</name>
<dbReference type="InterPro" id="IPR032783">
    <property type="entry name" value="AraC_lig"/>
</dbReference>
<evidence type="ECO:0000256" key="3">
    <source>
        <dbReference type="ARBA" id="ARBA00023163"/>
    </source>
</evidence>
<feature type="compositionally biased region" description="Low complexity" evidence="4">
    <location>
        <begin position="79"/>
        <end position="97"/>
    </location>
</feature>
<dbReference type="SUPFAM" id="SSF46689">
    <property type="entry name" value="Homeodomain-like"/>
    <property type="match status" value="2"/>
</dbReference>
<feature type="domain" description="HTH araC/xylS-type" evidence="5">
    <location>
        <begin position="298"/>
        <end position="396"/>
    </location>
</feature>
<dbReference type="PROSITE" id="PS01124">
    <property type="entry name" value="HTH_ARAC_FAMILY_2"/>
    <property type="match status" value="1"/>
</dbReference>
<dbReference type="Pfam" id="PF12852">
    <property type="entry name" value="Cupin_6"/>
    <property type="match status" value="1"/>
</dbReference>
<dbReference type="RefSeq" id="WP_357788438.1">
    <property type="nucleotide sequence ID" value="NZ_JBFAKC010000017.1"/>
</dbReference>
<gene>
    <name evidence="6" type="ORF">AB0I48_29830</name>
</gene>
<organism evidence="6 7">
    <name type="scientific">Nocardia aurea</name>
    <dbReference type="NCBI Taxonomy" id="2144174"/>
    <lineage>
        <taxon>Bacteria</taxon>
        <taxon>Bacillati</taxon>
        <taxon>Actinomycetota</taxon>
        <taxon>Actinomycetes</taxon>
        <taxon>Mycobacteriales</taxon>
        <taxon>Nocardiaceae</taxon>
        <taxon>Nocardia</taxon>
    </lineage>
</organism>
<proteinExistence type="predicted"/>
<dbReference type="SMART" id="SM00342">
    <property type="entry name" value="HTH_ARAC"/>
    <property type="match status" value="1"/>
</dbReference>
<dbReference type="PRINTS" id="PR00032">
    <property type="entry name" value="HTHARAC"/>
</dbReference>
<accession>A0ABV3G266</accession>
<feature type="compositionally biased region" description="Low complexity" evidence="4">
    <location>
        <begin position="108"/>
        <end position="131"/>
    </location>
</feature>
<reference evidence="6 7" key="1">
    <citation type="submission" date="2024-06" db="EMBL/GenBank/DDBJ databases">
        <title>The Natural Products Discovery Center: Release of the First 8490 Sequenced Strains for Exploring Actinobacteria Biosynthetic Diversity.</title>
        <authorList>
            <person name="Kalkreuter E."/>
            <person name="Kautsar S.A."/>
            <person name="Yang D."/>
            <person name="Bader C.D."/>
            <person name="Teijaro C.N."/>
            <person name="Fluegel L."/>
            <person name="Davis C.M."/>
            <person name="Simpson J.R."/>
            <person name="Lauterbach L."/>
            <person name="Steele A.D."/>
            <person name="Gui C."/>
            <person name="Meng S."/>
            <person name="Li G."/>
            <person name="Viehrig K."/>
            <person name="Ye F."/>
            <person name="Su P."/>
            <person name="Kiefer A.F."/>
            <person name="Nichols A."/>
            <person name="Cepeda A.J."/>
            <person name="Yan W."/>
            <person name="Fan B."/>
            <person name="Jiang Y."/>
            <person name="Adhikari A."/>
            <person name="Zheng C.-J."/>
            <person name="Schuster L."/>
            <person name="Cowan T.M."/>
            <person name="Smanski M.J."/>
            <person name="Chevrette M.G."/>
            <person name="De Carvalho L.P.S."/>
            <person name="Shen B."/>
        </authorList>
    </citation>
    <scope>NUCLEOTIDE SEQUENCE [LARGE SCALE GENOMIC DNA]</scope>
    <source>
        <strain evidence="6 7">NPDC050403</strain>
    </source>
</reference>
<dbReference type="Proteomes" id="UP001551695">
    <property type="component" value="Unassembled WGS sequence"/>
</dbReference>
<evidence type="ECO:0000256" key="1">
    <source>
        <dbReference type="ARBA" id="ARBA00023015"/>
    </source>
</evidence>
<dbReference type="InterPro" id="IPR018062">
    <property type="entry name" value="HTH_AraC-typ_CS"/>
</dbReference>
<dbReference type="InterPro" id="IPR009057">
    <property type="entry name" value="Homeodomain-like_sf"/>
</dbReference>
<dbReference type="InterPro" id="IPR020449">
    <property type="entry name" value="Tscrpt_reg_AraC-type_HTH"/>
</dbReference>
<dbReference type="InterPro" id="IPR050204">
    <property type="entry name" value="AraC_XylS_family_regulators"/>
</dbReference>
<dbReference type="Pfam" id="PF12833">
    <property type="entry name" value="HTH_18"/>
    <property type="match status" value="1"/>
</dbReference>
<evidence type="ECO:0000256" key="4">
    <source>
        <dbReference type="SAM" id="MobiDB-lite"/>
    </source>
</evidence>
<dbReference type="PROSITE" id="PS00041">
    <property type="entry name" value="HTH_ARAC_FAMILY_1"/>
    <property type="match status" value="1"/>
</dbReference>
<sequence>MDVLSETVAAIRTGNPASGMFVRHAPWGREYPVVPGAGFHVVLEGSCYLIPPAGVTVASLRNVSESPIGTGTLETSPVGAANRAGARASRIGSRPSSVGPAAFGAEQGSTTSGTASGSAASGTAPVSSAPGVVTHSNRLLPESPRRPAGMPTAGVPLALATGDVLFMPRGADHYLVDDLGSPVTEVAIPGEPRYIPGSGAKTALLCGAYGLGRQRSHPLLDELPEFIHLPADSRRDPALRGAVDLLAAEMTEPRLGSDAVVPALLEMLLLFALRSWFDQQATEHATGWAAAFADPAVAVALRAVHEEPARAWTVSDLSDIAGVSRATLARRFAATIGEPPLAYVTRWRMLTAARLLRDTDAALSAIARKVGYTSEFAFAKAFKREYGLAPGRYRHTTDETPLIAV</sequence>
<dbReference type="PANTHER" id="PTHR46796">
    <property type="entry name" value="HTH-TYPE TRANSCRIPTIONAL ACTIVATOR RHAS-RELATED"/>
    <property type="match status" value="1"/>
</dbReference>
<dbReference type="EMBL" id="JBFAKC010000017">
    <property type="protein sequence ID" value="MEV0711765.1"/>
    <property type="molecule type" value="Genomic_DNA"/>
</dbReference>